<evidence type="ECO:0000313" key="3">
    <source>
        <dbReference type="Proteomes" id="UP000593915"/>
    </source>
</evidence>
<accession>A0A7S6WRK9</accession>
<reference evidence="2 3" key="1">
    <citation type="submission" date="2020-09" db="EMBL/GenBank/DDBJ databases">
        <title>Characterization of Treponema spp. from bovine digital dermatitis in Korea.</title>
        <authorList>
            <person name="Espiritu H.M."/>
            <person name="Cho Y.I."/>
            <person name="Mamuad L."/>
        </authorList>
    </citation>
    <scope>NUCLEOTIDE SEQUENCE [LARGE SCALE GENOMIC DNA]</scope>
    <source>
        <strain evidence="2 3">KS1</strain>
    </source>
</reference>
<organism evidence="2 3">
    <name type="scientific">Treponema pedis</name>
    <dbReference type="NCBI Taxonomy" id="409322"/>
    <lineage>
        <taxon>Bacteria</taxon>
        <taxon>Pseudomonadati</taxon>
        <taxon>Spirochaetota</taxon>
        <taxon>Spirochaetia</taxon>
        <taxon>Spirochaetales</taxon>
        <taxon>Treponemataceae</taxon>
        <taxon>Treponema</taxon>
    </lineage>
</organism>
<dbReference type="CDD" id="cd01288">
    <property type="entry name" value="FabZ"/>
    <property type="match status" value="1"/>
</dbReference>
<gene>
    <name evidence="2" type="primary">fabZ</name>
    <name evidence="2" type="ORF">IFE08_06935</name>
</gene>
<dbReference type="Pfam" id="PF07977">
    <property type="entry name" value="FabA"/>
    <property type="match status" value="1"/>
</dbReference>
<dbReference type="EC" id="4.2.1.59" evidence="2"/>
<dbReference type="SUPFAM" id="SSF54637">
    <property type="entry name" value="Thioesterase/thiol ester dehydrase-isomerase"/>
    <property type="match status" value="1"/>
</dbReference>
<dbReference type="RefSeq" id="WP_024468493.1">
    <property type="nucleotide sequence ID" value="NZ_CP045670.1"/>
</dbReference>
<dbReference type="EMBL" id="CP061839">
    <property type="protein sequence ID" value="QOW62058.1"/>
    <property type="molecule type" value="Genomic_DNA"/>
</dbReference>
<dbReference type="AlphaFoldDB" id="A0A7S6WRK9"/>
<dbReference type="InterPro" id="IPR013114">
    <property type="entry name" value="FabA_FabZ"/>
</dbReference>
<dbReference type="InterPro" id="IPR029069">
    <property type="entry name" value="HotDog_dom_sf"/>
</dbReference>
<protein>
    <submittedName>
        <fullName evidence="2">3-hydroxyacyl-ACP dehydratase FabZ</fullName>
        <ecNumber evidence="2">4.2.1.59</ecNumber>
    </submittedName>
</protein>
<dbReference type="GO" id="GO:0019171">
    <property type="term" value="F:(3R)-hydroxyacyl-[acyl-carrier-protein] dehydratase activity"/>
    <property type="evidence" value="ECO:0007669"/>
    <property type="project" value="UniProtKB-EC"/>
</dbReference>
<sequence length="143" mass="16080">MSLTNNIEILLPHRKPFLFVDEIISADEKGSISEHTFTKDEFFFKGHFPEYPVVPGVILIETMAQAGGAALSFQKIFEENSLFFLATVDKVKFRSQVRPDDKVKIEITNLRVSPKMVKQAGKIYVGEVLAAEAEWMCLVGKEG</sequence>
<name>A0A7S6WRK9_9SPIR</name>
<dbReference type="PANTHER" id="PTHR30272:SF1">
    <property type="entry name" value="3-HYDROXYACYL-[ACYL-CARRIER-PROTEIN] DEHYDRATASE"/>
    <property type="match status" value="1"/>
</dbReference>
<proteinExistence type="predicted"/>
<dbReference type="Proteomes" id="UP000593915">
    <property type="component" value="Chromosome"/>
</dbReference>
<dbReference type="Gene3D" id="3.10.129.10">
    <property type="entry name" value="Hotdog Thioesterase"/>
    <property type="match status" value="1"/>
</dbReference>
<evidence type="ECO:0000256" key="1">
    <source>
        <dbReference type="ARBA" id="ARBA00023239"/>
    </source>
</evidence>
<dbReference type="PANTHER" id="PTHR30272">
    <property type="entry name" value="3-HYDROXYACYL-[ACYL-CARRIER-PROTEIN] DEHYDRATASE"/>
    <property type="match status" value="1"/>
</dbReference>
<evidence type="ECO:0000313" key="2">
    <source>
        <dbReference type="EMBL" id="QOW62058.1"/>
    </source>
</evidence>
<dbReference type="NCBIfam" id="NF000582">
    <property type="entry name" value="PRK00006.1"/>
    <property type="match status" value="1"/>
</dbReference>
<keyword evidence="1 2" id="KW-0456">Lyase</keyword>